<dbReference type="InterPro" id="IPR001343">
    <property type="entry name" value="Hemolysn_Ca-bd"/>
</dbReference>
<reference evidence="2 3" key="1">
    <citation type="submission" date="2019-03" db="EMBL/GenBank/DDBJ databases">
        <title>Genomic Encyclopedia of Archaeal and Bacterial Type Strains, Phase II (KMG-II): from individual species to whole genera.</title>
        <authorList>
            <person name="Goeker M."/>
        </authorList>
    </citation>
    <scope>NUCLEOTIDE SEQUENCE [LARGE SCALE GENOMIC DNA]</scope>
    <source>
        <strain evidence="2 3">ATCC 25309</strain>
    </source>
</reference>
<dbReference type="SUPFAM" id="SSF51120">
    <property type="entry name" value="beta-Roll"/>
    <property type="match status" value="1"/>
</dbReference>
<dbReference type="PRINTS" id="PR00313">
    <property type="entry name" value="CABNDNGRPT"/>
</dbReference>
<dbReference type="GO" id="GO:0005509">
    <property type="term" value="F:calcium ion binding"/>
    <property type="evidence" value="ECO:0007669"/>
    <property type="project" value="InterPro"/>
</dbReference>
<proteinExistence type="predicted"/>
<evidence type="ECO:0000313" key="3">
    <source>
        <dbReference type="Proteomes" id="UP000295662"/>
    </source>
</evidence>
<dbReference type="InterPro" id="IPR018511">
    <property type="entry name" value="Hemolysin-typ_Ca-bd_CS"/>
</dbReference>
<evidence type="ECO:0000256" key="1">
    <source>
        <dbReference type="SAM" id="SignalP"/>
    </source>
</evidence>
<dbReference type="Gene3D" id="2.150.10.10">
    <property type="entry name" value="Serralysin-like metalloprotease, C-terminal"/>
    <property type="match status" value="1"/>
</dbReference>
<dbReference type="EMBL" id="SOCA01000004">
    <property type="protein sequence ID" value="TDU70688.1"/>
    <property type="molecule type" value="Genomic_DNA"/>
</dbReference>
<keyword evidence="1" id="KW-0732">Signal</keyword>
<evidence type="ECO:0008006" key="4">
    <source>
        <dbReference type="Google" id="ProtNLM"/>
    </source>
</evidence>
<gene>
    <name evidence="2" type="ORF">EI77_02736</name>
</gene>
<sequence length="1196" mass="127916">MNPLPNFLRQRHPMRTTFAFISAAVLGVLFATPPTSTQAQGFTESDAVFFGEVRKASGGQTFLLQSGELKITFVNQTNSANRVTLTTSLTPTGNGDYKPYSYALKVPLAYLPEAGRMQEFLSINTLATKFKVEQITIDGMPATLPDGSSDFYVLNFASRASQYRLDLLVAGESNSTAEDGIPDWWKTLYGLALNANIANDDPDGDGWSNLQEFLRGGNPNKSNRVPQMVTSEFLVPELGEAGVYMQFLDSDTPDAQIQISVSTLENSGFELKLDGVPLDSEGPQNLTFEDLKSGRVTVAHVNRAERETAVFIQWNDGGDILTGQVAVRAMIPSTEDGGESSLWLDGYDLPAAGSKITSWQDRSGRGRSAMQPTPEFQPVVTEHAADFTTSKSAHLFFQDSSLPAGDHTVLAAYQAADSSDTAQTVLSTNRGFLQVAATSQAISYPGAPVYQMDATAVRGYESTSGEITTSIFRRQANVMQNIFGLSYDGEGSGTTSIEPVLPTLGARRSAVPADVNPVDQALYGRIQEVLVFPTALPEQKLRGVNDYLQSKWRGAVIWNFSTEMKNVTLTTGQGSNQRIVRGGFGIDQLSGGPGDDILSGGGGDDTLTGGLGKDTFIFGAIDLGRDTISDFDPAIDTIDVSALFWGLSGDARQFISVRQESNTINGVPSLDTVLIVQRPDSSKLEIVLRQKVITATQLIPMIAEGHIRMGGLSIPTGVQLALAPGSSTTPLDKSVNGTFKINVTRSGVGVPAALDVPVGFFQDGAGGRFVVEGATSSEGLRSVVSFARGETSKTLTVRPLPDLDAQGLSTLQVAVLPNYKYSVNGAAVTQAINDNAKVWLEIIQPNALATPAQPARVLVHRNGSVAKSLIVDLQVAGTAVNGVTMTKLPASVTIPVGKTSFELQVLARAAGLTAGPKVALIKLASRDRYLLGNPHEGLVYIGNTAQETNGAGFDRWLGSVNGGSMQSHQLLSLTPAAMQEYVLAYSLGLNSVEQLKKHRMRFDFINSRPEFSNLGPLKAADLRWTVQASTDKVQWSDASTTFAQLQDTGGVRLVGPPKGLSEKRKYYRLSMTIDPGVSVDTSMAHIADANRYGMSGNASWVTDPLTGELVSSGSKAGETSLLLAEVEGPKTIDFEMAVSGAGSNDSLVFYIDGVVQSQTRGAVIRVQRSFTTPGTHLLMWEFKRGTGNALIRNFAQ</sequence>
<feature type="signal peptide" evidence="1">
    <location>
        <begin position="1"/>
        <end position="39"/>
    </location>
</feature>
<dbReference type="AlphaFoldDB" id="A0A4R7RZZ8"/>
<dbReference type="InterPro" id="IPR038081">
    <property type="entry name" value="CalX-like_sf"/>
</dbReference>
<accession>A0A4R7RZZ8</accession>
<feature type="chain" id="PRO_5020431594" description="Secreted protein (Type I secretion substrate)" evidence="1">
    <location>
        <begin position="40"/>
        <end position="1196"/>
    </location>
</feature>
<evidence type="ECO:0000313" key="2">
    <source>
        <dbReference type="EMBL" id="TDU70688.1"/>
    </source>
</evidence>
<comment type="caution">
    <text evidence="2">The sequence shown here is derived from an EMBL/GenBank/DDBJ whole genome shotgun (WGS) entry which is preliminary data.</text>
</comment>
<protein>
    <recommendedName>
        <fullName evidence="4">Secreted protein (Type I secretion substrate)</fullName>
    </recommendedName>
</protein>
<dbReference type="InterPro" id="IPR011049">
    <property type="entry name" value="Serralysin-like_metalloprot_C"/>
</dbReference>
<keyword evidence="3" id="KW-1185">Reference proteome</keyword>
<organism evidence="2 3">
    <name type="scientific">Prosthecobacter fusiformis</name>
    <dbReference type="NCBI Taxonomy" id="48464"/>
    <lineage>
        <taxon>Bacteria</taxon>
        <taxon>Pseudomonadati</taxon>
        <taxon>Verrucomicrobiota</taxon>
        <taxon>Verrucomicrobiia</taxon>
        <taxon>Verrucomicrobiales</taxon>
        <taxon>Verrucomicrobiaceae</taxon>
        <taxon>Prosthecobacter</taxon>
    </lineage>
</organism>
<name>A0A4R7RZZ8_9BACT</name>
<dbReference type="Pfam" id="PF00353">
    <property type="entry name" value="HemolysinCabind"/>
    <property type="match status" value="1"/>
</dbReference>
<dbReference type="PROSITE" id="PS00330">
    <property type="entry name" value="HEMOLYSIN_CALCIUM"/>
    <property type="match status" value="2"/>
</dbReference>
<dbReference type="Proteomes" id="UP000295662">
    <property type="component" value="Unassembled WGS sequence"/>
</dbReference>
<dbReference type="SUPFAM" id="SSF141072">
    <property type="entry name" value="CalX-like"/>
    <property type="match status" value="1"/>
</dbReference>